<dbReference type="RefSeq" id="WP_279295562.1">
    <property type="nucleotide sequence ID" value="NZ_JAOTIF010000001.1"/>
</dbReference>
<dbReference type="AlphaFoldDB" id="A0A9X2XUR5"/>
<evidence type="ECO:0000313" key="4">
    <source>
        <dbReference type="Proteomes" id="UP001155483"/>
    </source>
</evidence>
<evidence type="ECO:0000313" key="3">
    <source>
        <dbReference type="EMBL" id="MCU7548118.1"/>
    </source>
</evidence>
<feature type="chain" id="PRO_5040820044" evidence="1">
    <location>
        <begin position="22"/>
        <end position="343"/>
    </location>
</feature>
<accession>A0A9X2XUR5</accession>
<dbReference type="CDD" id="cd15482">
    <property type="entry name" value="Sialidase_non-viral"/>
    <property type="match status" value="1"/>
</dbReference>
<evidence type="ECO:0000256" key="1">
    <source>
        <dbReference type="SAM" id="SignalP"/>
    </source>
</evidence>
<dbReference type="PANTHER" id="PTHR43752:SF2">
    <property type="entry name" value="BNR_ASP-BOX REPEAT FAMILY PROTEIN"/>
    <property type="match status" value="1"/>
</dbReference>
<dbReference type="Gene3D" id="2.120.10.10">
    <property type="match status" value="1"/>
</dbReference>
<evidence type="ECO:0000259" key="2">
    <source>
        <dbReference type="Pfam" id="PF13088"/>
    </source>
</evidence>
<protein>
    <submittedName>
        <fullName evidence="3">Exo-alpha-sialidase</fullName>
    </submittedName>
</protein>
<dbReference type="PANTHER" id="PTHR43752">
    <property type="entry name" value="BNR/ASP-BOX REPEAT FAMILY PROTEIN"/>
    <property type="match status" value="1"/>
</dbReference>
<dbReference type="EMBL" id="JAOTIF010000001">
    <property type="protein sequence ID" value="MCU7548118.1"/>
    <property type="molecule type" value="Genomic_DNA"/>
</dbReference>
<comment type="caution">
    <text evidence="3">The sequence shown here is derived from an EMBL/GenBank/DDBJ whole genome shotgun (WGS) entry which is preliminary data.</text>
</comment>
<gene>
    <name evidence="3" type="ORF">OCK74_03280</name>
</gene>
<organism evidence="3 4">
    <name type="scientific">Paraflavisolibacter caeni</name>
    <dbReference type="NCBI Taxonomy" id="2982496"/>
    <lineage>
        <taxon>Bacteria</taxon>
        <taxon>Pseudomonadati</taxon>
        <taxon>Bacteroidota</taxon>
        <taxon>Chitinophagia</taxon>
        <taxon>Chitinophagales</taxon>
        <taxon>Chitinophagaceae</taxon>
        <taxon>Paraflavisolibacter</taxon>
    </lineage>
</organism>
<sequence>MKQIVATVLSLFMFSTGFSQMAFRKVSEEIIVNDGPFKACHASSIVEPSPGEILVSFFAGSREGDKDVCIWLTAKQNNQWTKPYIIADGVINDTLRYPCWNPVLFKAKQDQLFLFYKVGPNPREWWGMVRTSKDNGKTWNQPERLPAGVLGPIKNKPVQLADGTILSPSSVETDNTWKVHIEKSSDLGKTWKIIPVDSNSKFKVIQPSILQYPNKRLQIVCRSDQDRVVYAWSQDNGNQWTALSRSELPNPNSGTDAVTLKNGIQLIVYNPTVKGKDWWNNRQKLNVAVSKDGLNWKDVCILENGSDEEFSYPAVIQAKDGKIHITYTYNRKNIKHVVLEAGK</sequence>
<feature type="domain" description="Sialidase" evidence="2">
    <location>
        <begin position="51"/>
        <end position="325"/>
    </location>
</feature>
<dbReference type="SUPFAM" id="SSF50939">
    <property type="entry name" value="Sialidases"/>
    <property type="match status" value="1"/>
</dbReference>
<reference evidence="3" key="2">
    <citation type="submission" date="2023-04" db="EMBL/GenBank/DDBJ databases">
        <title>Paracnuella aquatica gen. nov., sp. nov., a member of the family Chitinophagaceae isolated from a hot spring.</title>
        <authorList>
            <person name="Wang C."/>
        </authorList>
    </citation>
    <scope>NUCLEOTIDE SEQUENCE</scope>
    <source>
        <strain evidence="3">LB-8</strain>
    </source>
</reference>
<dbReference type="Pfam" id="PF13088">
    <property type="entry name" value="BNR_2"/>
    <property type="match status" value="1"/>
</dbReference>
<dbReference type="Proteomes" id="UP001155483">
    <property type="component" value="Unassembled WGS sequence"/>
</dbReference>
<keyword evidence="1" id="KW-0732">Signal</keyword>
<dbReference type="InterPro" id="IPR036278">
    <property type="entry name" value="Sialidase_sf"/>
</dbReference>
<proteinExistence type="predicted"/>
<dbReference type="InterPro" id="IPR011040">
    <property type="entry name" value="Sialidase"/>
</dbReference>
<reference evidence="3" key="1">
    <citation type="submission" date="2022-09" db="EMBL/GenBank/DDBJ databases">
        <authorList>
            <person name="Yuan C."/>
            <person name="Ke Z."/>
        </authorList>
    </citation>
    <scope>NUCLEOTIDE SEQUENCE</scope>
    <source>
        <strain evidence="3">LB-8</strain>
    </source>
</reference>
<keyword evidence="4" id="KW-1185">Reference proteome</keyword>
<feature type="signal peptide" evidence="1">
    <location>
        <begin position="1"/>
        <end position="21"/>
    </location>
</feature>
<name>A0A9X2XUR5_9BACT</name>